<gene>
    <name evidence="1" type="ORF">OXX778_LOCUS23348</name>
</gene>
<accession>A0A814STZ1</accession>
<reference evidence="1" key="1">
    <citation type="submission" date="2021-02" db="EMBL/GenBank/DDBJ databases">
        <authorList>
            <person name="Nowell W R."/>
        </authorList>
    </citation>
    <scope>NUCLEOTIDE SEQUENCE</scope>
    <source>
        <strain evidence="1">Ploen Becks lab</strain>
    </source>
</reference>
<evidence type="ECO:0000313" key="2">
    <source>
        <dbReference type="Proteomes" id="UP000663879"/>
    </source>
</evidence>
<organism evidence="1 2">
    <name type="scientific">Brachionus calyciflorus</name>
    <dbReference type="NCBI Taxonomy" id="104777"/>
    <lineage>
        <taxon>Eukaryota</taxon>
        <taxon>Metazoa</taxon>
        <taxon>Spiralia</taxon>
        <taxon>Gnathifera</taxon>
        <taxon>Rotifera</taxon>
        <taxon>Eurotatoria</taxon>
        <taxon>Monogononta</taxon>
        <taxon>Pseudotrocha</taxon>
        <taxon>Ploima</taxon>
        <taxon>Brachionidae</taxon>
        <taxon>Brachionus</taxon>
    </lineage>
</organism>
<name>A0A814STZ1_9BILA</name>
<comment type="caution">
    <text evidence="1">The sequence shown here is derived from an EMBL/GenBank/DDBJ whole genome shotgun (WGS) entry which is preliminary data.</text>
</comment>
<sequence length="74" mass="8400">LIENQLMCLNDSEKLSNQDALDIISRFQVKVSSYGNCFDQNRRECTSLEQINCKSICYLLKYKLTSGCNVVISG</sequence>
<feature type="non-terminal residue" evidence="1">
    <location>
        <position position="1"/>
    </location>
</feature>
<proteinExistence type="predicted"/>
<protein>
    <submittedName>
        <fullName evidence="1">Uncharacterized protein</fullName>
    </submittedName>
</protein>
<evidence type="ECO:0000313" key="1">
    <source>
        <dbReference type="EMBL" id="CAF1152827.1"/>
    </source>
</evidence>
<keyword evidence="2" id="KW-1185">Reference proteome</keyword>
<dbReference type="AlphaFoldDB" id="A0A814STZ1"/>
<dbReference type="EMBL" id="CAJNOC010012261">
    <property type="protein sequence ID" value="CAF1152827.1"/>
    <property type="molecule type" value="Genomic_DNA"/>
</dbReference>
<dbReference type="Proteomes" id="UP000663879">
    <property type="component" value="Unassembled WGS sequence"/>
</dbReference>